<dbReference type="GO" id="GO:0004984">
    <property type="term" value="F:olfactory receptor activity"/>
    <property type="evidence" value="ECO:0007669"/>
    <property type="project" value="InterPro"/>
</dbReference>
<feature type="transmembrane region" description="Helical" evidence="10">
    <location>
        <begin position="261"/>
        <end position="280"/>
    </location>
</feature>
<dbReference type="Proteomes" id="UP001152799">
    <property type="component" value="Chromosome 6"/>
</dbReference>
<dbReference type="GO" id="GO:0005549">
    <property type="term" value="F:odorant binding"/>
    <property type="evidence" value="ECO:0007669"/>
    <property type="project" value="InterPro"/>
</dbReference>
<feature type="transmembrane region" description="Helical" evidence="10">
    <location>
        <begin position="181"/>
        <end position="208"/>
    </location>
</feature>
<sequence>MYAIAKDKPFYWTLTLLNIFLWFPLDEGKTYTKCFFGLSALLRTISLLSGLGTLVHLVLIIKDHIDLEISEDIGDLTGFVGCMSVCLTFLFYHAEWSNFFNNLLKFKEFGQPPEYNEIVKKGNFIALMCILYTVPGMLWYCFVSYMQVPQCQKMNALKNLNEPCGMVNPTWMPIKQQEGMAFILCYLFQVIGIFVYLPSAFCITIIQFEAVEILVARLNHLKTLFREVFEAEDERVRWKQLQYCIRYHQDILNVCNELAGWFQATCGSVFYTAAVVIGALGSQVLKESTPKAISFIGGYVAASFLLCYAGQRLIDESLDVTDYVYDSRWYEMDAKTKRVLVFVLKRCQKPITLAAVPSMGSAGYILFFIMMKTSYSYLTLLNQMV</sequence>
<feature type="transmembrane region" description="Helical" evidence="10">
    <location>
        <begin position="40"/>
        <end position="61"/>
    </location>
</feature>
<evidence type="ECO:0000256" key="6">
    <source>
        <dbReference type="ARBA" id="ARBA00022989"/>
    </source>
</evidence>
<dbReference type="InterPro" id="IPR004117">
    <property type="entry name" value="7tm6_olfct_rcpt"/>
</dbReference>
<keyword evidence="2" id="KW-1003">Cell membrane</keyword>
<keyword evidence="12" id="KW-1185">Reference proteome</keyword>
<comment type="similarity">
    <text evidence="10">Belongs to the insect chemoreceptor superfamily. Heteromeric odorant receptor channel (TC 1.A.69) family.</text>
</comment>
<evidence type="ECO:0000256" key="4">
    <source>
        <dbReference type="ARBA" id="ARBA00022692"/>
    </source>
</evidence>
<dbReference type="Pfam" id="PF02949">
    <property type="entry name" value="7tm_6"/>
    <property type="match status" value="1"/>
</dbReference>
<feature type="transmembrane region" description="Helical" evidence="10">
    <location>
        <begin position="9"/>
        <end position="25"/>
    </location>
</feature>
<comment type="subcellular location">
    <subcellularLocation>
        <location evidence="1 10">Cell membrane</location>
        <topology evidence="1 10">Multi-pass membrane protein</topology>
    </subcellularLocation>
</comment>
<accession>A0A9P0DJ47</accession>
<feature type="transmembrane region" description="Helical" evidence="10">
    <location>
        <begin position="292"/>
        <end position="311"/>
    </location>
</feature>
<evidence type="ECO:0000256" key="2">
    <source>
        <dbReference type="ARBA" id="ARBA00022475"/>
    </source>
</evidence>
<keyword evidence="4 10" id="KW-0812">Transmembrane</keyword>
<dbReference type="EMBL" id="OU892282">
    <property type="protein sequence ID" value="CAH1131764.1"/>
    <property type="molecule type" value="Genomic_DNA"/>
</dbReference>
<evidence type="ECO:0000313" key="12">
    <source>
        <dbReference type="Proteomes" id="UP001152799"/>
    </source>
</evidence>
<feature type="transmembrane region" description="Helical" evidence="10">
    <location>
        <begin position="351"/>
        <end position="371"/>
    </location>
</feature>
<keyword evidence="8 10" id="KW-0675">Receptor</keyword>
<dbReference type="PANTHER" id="PTHR21137:SF35">
    <property type="entry name" value="ODORANT RECEPTOR 19A-RELATED"/>
    <property type="match status" value="1"/>
</dbReference>
<dbReference type="PANTHER" id="PTHR21137">
    <property type="entry name" value="ODORANT RECEPTOR"/>
    <property type="match status" value="1"/>
</dbReference>
<dbReference type="GO" id="GO:0007165">
    <property type="term" value="P:signal transduction"/>
    <property type="evidence" value="ECO:0007669"/>
    <property type="project" value="UniProtKB-KW"/>
</dbReference>
<evidence type="ECO:0000256" key="7">
    <source>
        <dbReference type="ARBA" id="ARBA00023136"/>
    </source>
</evidence>
<keyword evidence="3 10" id="KW-0716">Sensory transduction</keyword>
<dbReference type="OrthoDB" id="6707955at2759"/>
<dbReference type="GO" id="GO:0005886">
    <property type="term" value="C:plasma membrane"/>
    <property type="evidence" value="ECO:0007669"/>
    <property type="project" value="UniProtKB-SubCell"/>
</dbReference>
<evidence type="ECO:0000256" key="10">
    <source>
        <dbReference type="RuleBase" id="RU351113"/>
    </source>
</evidence>
<evidence type="ECO:0000256" key="3">
    <source>
        <dbReference type="ARBA" id="ARBA00022606"/>
    </source>
</evidence>
<evidence type="ECO:0000256" key="8">
    <source>
        <dbReference type="ARBA" id="ARBA00023170"/>
    </source>
</evidence>
<feature type="transmembrane region" description="Helical" evidence="10">
    <location>
        <begin position="124"/>
        <end position="145"/>
    </location>
</feature>
<proteinExistence type="inferred from homology"/>
<protein>
    <recommendedName>
        <fullName evidence="10">Odorant receptor</fullName>
    </recommendedName>
</protein>
<keyword evidence="9 10" id="KW-0807">Transducer</keyword>
<organism evidence="11 12">
    <name type="scientific">Ceutorhynchus assimilis</name>
    <name type="common">cabbage seed weevil</name>
    <dbReference type="NCBI Taxonomy" id="467358"/>
    <lineage>
        <taxon>Eukaryota</taxon>
        <taxon>Metazoa</taxon>
        <taxon>Ecdysozoa</taxon>
        <taxon>Arthropoda</taxon>
        <taxon>Hexapoda</taxon>
        <taxon>Insecta</taxon>
        <taxon>Pterygota</taxon>
        <taxon>Neoptera</taxon>
        <taxon>Endopterygota</taxon>
        <taxon>Coleoptera</taxon>
        <taxon>Polyphaga</taxon>
        <taxon>Cucujiformia</taxon>
        <taxon>Curculionidae</taxon>
        <taxon>Ceutorhynchinae</taxon>
        <taxon>Ceutorhynchus</taxon>
    </lineage>
</organism>
<feature type="transmembrane region" description="Helical" evidence="10">
    <location>
        <begin position="73"/>
        <end position="94"/>
    </location>
</feature>
<evidence type="ECO:0000256" key="5">
    <source>
        <dbReference type="ARBA" id="ARBA00022725"/>
    </source>
</evidence>
<comment type="caution">
    <text evidence="10">Lacks conserved residue(s) required for the propagation of feature annotation.</text>
</comment>
<evidence type="ECO:0000256" key="1">
    <source>
        <dbReference type="ARBA" id="ARBA00004651"/>
    </source>
</evidence>
<reference evidence="11" key="1">
    <citation type="submission" date="2022-01" db="EMBL/GenBank/DDBJ databases">
        <authorList>
            <person name="King R."/>
        </authorList>
    </citation>
    <scope>NUCLEOTIDE SEQUENCE</scope>
</reference>
<evidence type="ECO:0000313" key="11">
    <source>
        <dbReference type="EMBL" id="CAH1131764.1"/>
    </source>
</evidence>
<evidence type="ECO:0000256" key="9">
    <source>
        <dbReference type="ARBA" id="ARBA00023224"/>
    </source>
</evidence>
<dbReference type="AlphaFoldDB" id="A0A9P0DJ47"/>
<gene>
    <name evidence="11" type="ORF">CEUTPL_LOCUS10322</name>
</gene>
<keyword evidence="6 10" id="KW-1133">Transmembrane helix</keyword>
<name>A0A9P0DJ47_9CUCU</name>
<keyword evidence="7 10" id="KW-0472">Membrane</keyword>
<keyword evidence="5 10" id="KW-0552">Olfaction</keyword>